<feature type="binding site" evidence="7">
    <location>
        <position position="533"/>
    </location>
    <ligand>
        <name>deamido-NAD(+)</name>
        <dbReference type="ChEBI" id="CHEBI:58437"/>
        <note>ligand shared between two neighboring subunits</note>
    </ligand>
</feature>
<dbReference type="RefSeq" id="WP_252588183.1">
    <property type="nucleotide sequence ID" value="NZ_JAMWYS010000036.1"/>
</dbReference>
<dbReference type="GO" id="GO:0004359">
    <property type="term" value="F:glutaminase activity"/>
    <property type="evidence" value="ECO:0007669"/>
    <property type="project" value="InterPro"/>
</dbReference>
<dbReference type="InterPro" id="IPR022310">
    <property type="entry name" value="NAD/GMP_synthase"/>
</dbReference>
<organism evidence="11 12">
    <name type="scientific">Solitalea agri</name>
    <dbReference type="NCBI Taxonomy" id="2953739"/>
    <lineage>
        <taxon>Bacteria</taxon>
        <taxon>Pseudomonadati</taxon>
        <taxon>Bacteroidota</taxon>
        <taxon>Sphingobacteriia</taxon>
        <taxon>Sphingobacteriales</taxon>
        <taxon>Sphingobacteriaceae</taxon>
        <taxon>Solitalea</taxon>
    </lineage>
</organism>
<dbReference type="GO" id="GO:0009435">
    <property type="term" value="P:NAD+ biosynthetic process"/>
    <property type="evidence" value="ECO:0007669"/>
    <property type="project" value="UniProtKB-UniRule"/>
</dbReference>
<dbReference type="SUPFAM" id="SSF56317">
    <property type="entry name" value="Carbon-nitrogen hydrolase"/>
    <property type="match status" value="1"/>
</dbReference>
<protein>
    <recommendedName>
        <fullName evidence="7 8">Glutamine-dependent NAD(+) synthetase</fullName>
        <ecNumber evidence="7 8">6.3.5.1</ecNumber>
    </recommendedName>
    <alternativeName>
        <fullName evidence="7 8">NAD(+) synthase [glutamine-hydrolyzing]</fullName>
    </alternativeName>
</protein>
<comment type="caution">
    <text evidence="7">Lacks conserved residue(s) required for the propagation of feature annotation.</text>
</comment>
<dbReference type="SUPFAM" id="SSF52402">
    <property type="entry name" value="Adenine nucleotide alpha hydrolases-like"/>
    <property type="match status" value="1"/>
</dbReference>
<dbReference type="NCBIfam" id="NF010588">
    <property type="entry name" value="PRK13981.1"/>
    <property type="match status" value="1"/>
</dbReference>
<feature type="domain" description="CN hydrolase" evidence="10">
    <location>
        <begin position="1"/>
        <end position="252"/>
    </location>
</feature>
<comment type="similarity">
    <text evidence="9">Belongs to the NAD synthetase family.</text>
</comment>
<feature type="active site" description="For glutaminase activity" evidence="7">
    <location>
        <position position="112"/>
    </location>
</feature>
<dbReference type="NCBIfam" id="TIGR00552">
    <property type="entry name" value="nadE"/>
    <property type="match status" value="1"/>
</dbReference>
<dbReference type="GO" id="GO:0003952">
    <property type="term" value="F:NAD+ synthase (glutamine-hydrolyzing) activity"/>
    <property type="evidence" value="ECO:0007669"/>
    <property type="project" value="UniProtKB-UniRule"/>
</dbReference>
<dbReference type="PIRSF" id="PIRSF006630">
    <property type="entry name" value="NADS_GAT"/>
    <property type="match status" value="1"/>
</dbReference>
<evidence type="ECO:0000256" key="2">
    <source>
        <dbReference type="ARBA" id="ARBA00007145"/>
    </source>
</evidence>
<sequence>MKIALAQLNYHIGNFESNTKKILQAVKEAKVQHADLVVFSELAICGYPARDFLEFEEFIEHCDEAIRLIAAECIGIAAIVGAPSVNPKLEGKNLFNSAYFLENGIVKAKVNKTLLPTYDVFDEYRYFEPNTEFKLIEFKGKKIALTICEDLWNVDEDPLYVKAPMDELIHQKPDLMINIAASPFDFRHREDRLKVLGNNCEKYNLPLIYVNHIGAQTELIFDGGSMVMNASGRLVEEMKYFEEDLSYVEFNSDFITLESGKTVIQGAWQNEDNNSVIDVAEHETIERIYNALVLGIKDYFIKSGFNKATLGMSGGIDSAVVLALAAEALGKDNVLPVLMPSQYSTDHSIDDSIDMVNRIGCKHEIIPIKNIFETFESTLKPQFKDLPFNLTEENMQARIRGVLLMAMSNKFGYILLNTSNKSENAVGYGTLYGDMCGGLSVIGDVYKMQVYALARHINRNGVIIPENIITKAPSAELRPDQKDSDSLPEYDVLDKVLYQYIELRKSSKEIIGQGYDEALVKRILRLVNINEYKRHQTPPILRVSSKAFGVGRRMPIVGKYIF</sequence>
<keyword evidence="12" id="KW-1185">Reference proteome</keyword>
<keyword evidence="6 7" id="KW-0520">NAD</keyword>
<dbReference type="Pfam" id="PF00795">
    <property type="entry name" value="CN_hydrolase"/>
    <property type="match status" value="1"/>
</dbReference>
<evidence type="ECO:0000256" key="9">
    <source>
        <dbReference type="RuleBase" id="RU003811"/>
    </source>
</evidence>
<dbReference type="InterPro" id="IPR003694">
    <property type="entry name" value="NAD_synthase"/>
</dbReference>
<evidence type="ECO:0000256" key="1">
    <source>
        <dbReference type="ARBA" id="ARBA00005188"/>
    </source>
</evidence>
<dbReference type="Proteomes" id="UP001155182">
    <property type="component" value="Unassembled WGS sequence"/>
</dbReference>
<evidence type="ECO:0000313" key="12">
    <source>
        <dbReference type="Proteomes" id="UP001155182"/>
    </source>
</evidence>
<dbReference type="InterPro" id="IPR036526">
    <property type="entry name" value="C-N_Hydrolase_sf"/>
</dbReference>
<dbReference type="Gene3D" id="3.60.110.10">
    <property type="entry name" value="Carbon-nitrogen hydrolase"/>
    <property type="match status" value="1"/>
</dbReference>
<proteinExistence type="inferred from homology"/>
<keyword evidence="5 7" id="KW-0067">ATP-binding</keyword>
<feature type="active site" description="Nucleophile; for glutaminase activity" evidence="7">
    <location>
        <position position="148"/>
    </location>
</feature>
<feature type="binding site" evidence="7">
    <location>
        <position position="118"/>
    </location>
    <ligand>
        <name>L-glutamine</name>
        <dbReference type="ChEBI" id="CHEBI:58359"/>
    </ligand>
</feature>
<keyword evidence="3 7" id="KW-0436">Ligase</keyword>
<evidence type="ECO:0000256" key="4">
    <source>
        <dbReference type="ARBA" id="ARBA00022741"/>
    </source>
</evidence>
<evidence type="ECO:0000256" key="3">
    <source>
        <dbReference type="ARBA" id="ARBA00022598"/>
    </source>
</evidence>
<dbReference type="AlphaFoldDB" id="A0A9X2JCX3"/>
<dbReference type="GO" id="GO:0005737">
    <property type="term" value="C:cytoplasm"/>
    <property type="evidence" value="ECO:0007669"/>
    <property type="project" value="InterPro"/>
</dbReference>
<feature type="binding site" evidence="7">
    <location>
        <position position="423"/>
    </location>
    <ligand>
        <name>deamido-NAD(+)</name>
        <dbReference type="ChEBI" id="CHEBI:58437"/>
        <note>ligand shared between two neighboring subunits</note>
    </ligand>
</feature>
<dbReference type="InterPro" id="IPR014445">
    <property type="entry name" value="Gln-dep_NAD_synthase"/>
</dbReference>
<gene>
    <name evidence="7" type="primary">nadE</name>
    <name evidence="11" type="ORF">NF867_11700</name>
</gene>
<dbReference type="InterPro" id="IPR014729">
    <property type="entry name" value="Rossmann-like_a/b/a_fold"/>
</dbReference>
<accession>A0A9X2JCX3</accession>
<dbReference type="GO" id="GO:0008795">
    <property type="term" value="F:NAD+ synthase activity"/>
    <property type="evidence" value="ECO:0007669"/>
    <property type="project" value="UniProtKB-UniRule"/>
</dbReference>
<dbReference type="EC" id="6.3.5.1" evidence="7 8"/>
<comment type="function">
    <text evidence="7">Catalyzes the ATP-dependent amidation of deamido-NAD to form NAD. Uses L-glutamine as a nitrogen source.</text>
</comment>
<name>A0A9X2JCX3_9SPHI</name>
<dbReference type="PROSITE" id="PS50263">
    <property type="entry name" value="CN_HYDROLASE"/>
    <property type="match status" value="1"/>
</dbReference>
<feature type="binding site" evidence="7">
    <location>
        <position position="394"/>
    </location>
    <ligand>
        <name>deamido-NAD(+)</name>
        <dbReference type="ChEBI" id="CHEBI:58437"/>
        <note>ligand shared between two neighboring subunits</note>
    </ligand>
</feature>
<dbReference type="GO" id="GO:0005524">
    <property type="term" value="F:ATP binding"/>
    <property type="evidence" value="ECO:0007669"/>
    <property type="project" value="UniProtKB-UniRule"/>
</dbReference>
<dbReference type="FunFam" id="3.40.50.620:FF:000106">
    <property type="entry name" value="Glutamine-dependent NAD(+) synthetase"/>
    <property type="match status" value="1"/>
</dbReference>
<feature type="binding site" evidence="7">
    <location>
        <begin position="311"/>
        <end position="318"/>
    </location>
    <ligand>
        <name>ATP</name>
        <dbReference type="ChEBI" id="CHEBI:30616"/>
    </ligand>
</feature>
<evidence type="ECO:0000313" key="11">
    <source>
        <dbReference type="EMBL" id="MCO4293528.1"/>
    </source>
</evidence>
<dbReference type="InterPro" id="IPR003010">
    <property type="entry name" value="C-N_Hydrolase"/>
</dbReference>
<keyword evidence="4 7" id="KW-0547">Nucleotide-binding</keyword>
<comment type="caution">
    <text evidence="11">The sequence shown here is derived from an EMBL/GenBank/DDBJ whole genome shotgun (WGS) entry which is preliminary data.</text>
</comment>
<evidence type="ECO:0000259" key="10">
    <source>
        <dbReference type="PROSITE" id="PS50263"/>
    </source>
</evidence>
<feature type="binding site" evidence="7">
    <location>
        <position position="182"/>
    </location>
    <ligand>
        <name>L-glutamine</name>
        <dbReference type="ChEBI" id="CHEBI:58359"/>
    </ligand>
</feature>
<dbReference type="EMBL" id="JAMWYS010000036">
    <property type="protein sequence ID" value="MCO4293528.1"/>
    <property type="molecule type" value="Genomic_DNA"/>
</dbReference>
<dbReference type="PANTHER" id="PTHR23090:SF9">
    <property type="entry name" value="GLUTAMINE-DEPENDENT NAD(+) SYNTHETASE"/>
    <property type="match status" value="1"/>
</dbReference>
<dbReference type="Pfam" id="PF02540">
    <property type="entry name" value="NAD_synthase"/>
    <property type="match status" value="1"/>
</dbReference>
<dbReference type="CDD" id="cd07570">
    <property type="entry name" value="GAT_Gln-NAD-synth"/>
    <property type="match status" value="1"/>
</dbReference>
<evidence type="ECO:0000256" key="7">
    <source>
        <dbReference type="HAMAP-Rule" id="MF_02090"/>
    </source>
</evidence>
<comment type="catalytic activity">
    <reaction evidence="7 8">
        <text>deamido-NAD(+) + L-glutamine + ATP + H2O = L-glutamate + AMP + diphosphate + NAD(+) + H(+)</text>
        <dbReference type="Rhea" id="RHEA:24384"/>
        <dbReference type="ChEBI" id="CHEBI:15377"/>
        <dbReference type="ChEBI" id="CHEBI:15378"/>
        <dbReference type="ChEBI" id="CHEBI:29985"/>
        <dbReference type="ChEBI" id="CHEBI:30616"/>
        <dbReference type="ChEBI" id="CHEBI:33019"/>
        <dbReference type="ChEBI" id="CHEBI:57540"/>
        <dbReference type="ChEBI" id="CHEBI:58359"/>
        <dbReference type="ChEBI" id="CHEBI:58437"/>
        <dbReference type="ChEBI" id="CHEBI:456215"/>
        <dbReference type="EC" id="6.3.5.1"/>
    </reaction>
</comment>
<comment type="pathway">
    <text evidence="1 7 8">Cofactor biosynthesis; NAD(+) biosynthesis; NAD(+) from deamido-NAD(+) (L-Gln route): step 1/1.</text>
</comment>
<evidence type="ECO:0000256" key="5">
    <source>
        <dbReference type="ARBA" id="ARBA00022840"/>
    </source>
</evidence>
<feature type="active site" description="Proton acceptor; for glutaminase activity" evidence="7">
    <location>
        <position position="41"/>
    </location>
</feature>
<dbReference type="Gene3D" id="3.40.50.620">
    <property type="entry name" value="HUPs"/>
    <property type="match status" value="1"/>
</dbReference>
<evidence type="ECO:0000256" key="6">
    <source>
        <dbReference type="ARBA" id="ARBA00023027"/>
    </source>
</evidence>
<reference evidence="11" key="1">
    <citation type="submission" date="2022-06" db="EMBL/GenBank/DDBJ databases">
        <title>Solitalea sp. MAHUQ-68 isolated from rhizospheric soil.</title>
        <authorList>
            <person name="Huq M.A."/>
        </authorList>
    </citation>
    <scope>NUCLEOTIDE SEQUENCE</scope>
    <source>
        <strain evidence="11">MAHUQ-68</strain>
    </source>
</reference>
<dbReference type="PANTHER" id="PTHR23090">
    <property type="entry name" value="NH 3 /GLUTAMINE-DEPENDENT NAD + SYNTHETASE"/>
    <property type="match status" value="1"/>
</dbReference>
<dbReference type="CDD" id="cd00553">
    <property type="entry name" value="NAD_synthase"/>
    <property type="match status" value="1"/>
</dbReference>
<dbReference type="HAMAP" id="MF_02090">
    <property type="entry name" value="NadE_glutamine_dep"/>
    <property type="match status" value="1"/>
</dbReference>
<evidence type="ECO:0000256" key="8">
    <source>
        <dbReference type="PIRNR" id="PIRNR006630"/>
    </source>
</evidence>
<feature type="binding site" evidence="7">
    <location>
        <position position="418"/>
    </location>
    <ligand>
        <name>ATP</name>
        <dbReference type="ChEBI" id="CHEBI:30616"/>
    </ligand>
</feature>
<comment type="similarity">
    <text evidence="2 7 8">In the C-terminal section; belongs to the NAD synthetase family.</text>
</comment>